<comment type="caution">
    <text evidence="3">The sequence shown here is derived from an EMBL/GenBank/DDBJ whole genome shotgun (WGS) entry which is preliminary data.</text>
</comment>
<evidence type="ECO:0000259" key="2">
    <source>
        <dbReference type="SMART" id="SM00948"/>
    </source>
</evidence>
<dbReference type="Gene3D" id="2.120.10.80">
    <property type="entry name" value="Kelch-type beta propeller"/>
    <property type="match status" value="1"/>
</dbReference>
<name>A0ABT3ZW05_9BACT</name>
<sequence>MHQTISKNSRPWRGVGLLATLTAALVLVLGACNASSEHAPRDATGAVATQPSPLAASVGWGKTGSLAAARSGHTVTPLTSGKVLVVGGSGPGGSLASAELYDPATGSWSSTGPLSQARGNHSATLLTSGKVLVVGGSGPGGSLASAELYDPATGSWSSTGSLSQARGNHPATLLPSGKVLVVGGSGPGGSLASAELYDPATGSWSSTGPLLQARESSTVTMLPSGKVLVVGGSGPGGPLASTELYDPATGAWSSTGSLSQAREDHTVTLLPSGRVLVAGGSGPGGRLASAELYDPATGSWSSTGSLLQARLGATATLLPSGRVLVAGGEGPSGTFVSTELYDPATGAWASTAGLSEARVLHAATLLPSGKVLVVGGLGTSSHLASAELFDPAAGSWTSTGSFLGRWGHTMTMLPSGQVLVAGGAGSSGYLTNAQVYDPVAGTWSSTGSLAQARFQHTATLLSSGRVLVVGGSSPSHQVSAEVYDPSSGTWTPTASLAQARDSHTATLLSSGQVLVVAGQDSKGRLSSTELYDPVAGTWSSAGALAAIRSSHTATLLPDGRVLVVGGYNGSSALASAEVYDPATGTWKATGSLAQARYSHTATLLPGGKVLVVGGYGSSRIATAELYDPVTGAWTATGSLFMGRYAHTATLLPNGKVLVASGAAGGEAVSELYDAATGSWTATVSSYQDRSSQSRYYHTATRLPSGKVLVAGGYSYLSNCDVYEDTDARPEWRPDIAGVSPGTSLMSGDVFTVNGSRLRGVPESDVPLLTLLDIERGRLFTLPSRDFSSTQVTASVPAVSPGQYLLSVIANGVTTSKVLSVVSDTVAPDTTIASAPSNPTNETTATFTFLANEAGVSFECRLDGAAFFTACTSPASYAQLAEGPHSFRVRARDAAGNLEASPASHTWTVDRTAPDTALTSAPANPSNQSTFTFSSEAGASFECSLDGAAFTPCTSPATYVQLAEGSHSFQVRARDVAGNVDATPAAHDWTVDQTAPDTALASAPANPSNQSTASFTFSSEAGASFECSLDGAAFTPCTSPATYVQLAEGSHSFQVRARDVAGNVDATPAAHDWTVDQTAPDTALTSAPASPSNQPTASFTFSSEASASFECSLDGAAFSACTSPATYAQLPEGPHSFRVRARDVAGNVDATPAAHDWTLDQIAPDTTLTSAPTNPSNQSTASFTFSSEAGASFECGLDGAAFTPCTSPATYAQLAEGSHSFQVRARDAVGNEDVSPASHTWLIDLTPPAAPVISAPANGATVEDNTPTFSGTAQPGSTVTLTVDGSVAGTTTADATGSWSFTPASALADGPHTVTATASDPGGTSAASPPASFTVDPPDNPGTPAGGCGCAAGSGDGSWLLAGLTLLAGAVSRRRRLLD</sequence>
<dbReference type="InterPro" id="IPR037293">
    <property type="entry name" value="Gal_Oxidase_central_sf"/>
</dbReference>
<dbReference type="InterPro" id="IPR011043">
    <property type="entry name" value="Gal_Oxase/kelch_b-propeller"/>
</dbReference>
<feature type="domain" description="Proteasome alpha-type subunits" evidence="2">
    <location>
        <begin position="197"/>
        <end position="216"/>
    </location>
</feature>
<dbReference type="PROSITE" id="PS51257">
    <property type="entry name" value="PROKAR_LIPOPROTEIN"/>
    <property type="match status" value="1"/>
</dbReference>
<keyword evidence="4" id="KW-1185">Reference proteome</keyword>
<feature type="domain" description="Proteasome alpha-type subunits" evidence="2">
    <location>
        <begin position="436"/>
        <end position="458"/>
    </location>
</feature>
<dbReference type="InterPro" id="IPR006652">
    <property type="entry name" value="Kelch_1"/>
</dbReference>
<dbReference type="Pfam" id="PF24681">
    <property type="entry name" value="Kelch_KLHDC2_KLHL20_DRC7"/>
    <property type="match status" value="1"/>
</dbReference>
<dbReference type="InterPro" id="IPR015915">
    <property type="entry name" value="Kelch-typ_b-propeller"/>
</dbReference>
<dbReference type="RefSeq" id="WP_267532569.1">
    <property type="nucleotide sequence ID" value="NZ_JAPNKA010000001.1"/>
</dbReference>
<feature type="region of interest" description="Disordered" evidence="1">
    <location>
        <begin position="1307"/>
        <end position="1346"/>
    </location>
</feature>
<dbReference type="NCBIfam" id="NF033510">
    <property type="entry name" value="Ca_tandemer"/>
    <property type="match status" value="1"/>
</dbReference>
<dbReference type="SMART" id="SM00612">
    <property type="entry name" value="Kelch"/>
    <property type="match status" value="12"/>
</dbReference>
<accession>A0ABT3ZW05</accession>
<dbReference type="InterPro" id="IPR013783">
    <property type="entry name" value="Ig-like_fold"/>
</dbReference>
<feature type="domain" description="Proteasome alpha-type subunits" evidence="2">
    <location>
        <begin position="531"/>
        <end position="553"/>
    </location>
</feature>
<dbReference type="SUPFAM" id="SSF50965">
    <property type="entry name" value="Galactose oxidase, central domain"/>
    <property type="match status" value="3"/>
</dbReference>
<feature type="domain" description="Proteasome alpha-type subunits" evidence="2">
    <location>
        <begin position="626"/>
        <end position="648"/>
    </location>
</feature>
<dbReference type="InterPro" id="IPR000426">
    <property type="entry name" value="Proteasome_asu_N"/>
</dbReference>
<dbReference type="Gene3D" id="2.60.40.10">
    <property type="entry name" value="Immunoglobulins"/>
    <property type="match status" value="3"/>
</dbReference>
<feature type="domain" description="Proteasome alpha-type subunits" evidence="2">
    <location>
        <begin position="149"/>
        <end position="171"/>
    </location>
</feature>
<evidence type="ECO:0000313" key="3">
    <source>
        <dbReference type="EMBL" id="MCY1073568.1"/>
    </source>
</evidence>
<reference evidence="3 4" key="1">
    <citation type="submission" date="2022-11" db="EMBL/GenBank/DDBJ databases">
        <title>Minimal conservation of predation-associated metabolite biosynthetic gene clusters underscores biosynthetic potential of Myxococcota including descriptions for ten novel species: Archangium lansinium sp. nov., Myxococcus landrumus sp. nov., Nannocystis bai.</title>
        <authorList>
            <person name="Ahearne A."/>
            <person name="Stevens C."/>
            <person name="Phillips K."/>
        </authorList>
    </citation>
    <scope>NUCLEOTIDE SEQUENCE [LARGE SCALE GENOMIC DNA]</scope>
    <source>
        <strain evidence="3 4">MIWBW</strain>
    </source>
</reference>
<dbReference type="SUPFAM" id="SSF117281">
    <property type="entry name" value="Kelch motif"/>
    <property type="match status" value="1"/>
</dbReference>
<feature type="domain" description="Proteasome alpha-type subunits" evidence="2">
    <location>
        <begin position="579"/>
        <end position="601"/>
    </location>
</feature>
<dbReference type="PANTHER" id="PTHR45632">
    <property type="entry name" value="LD33804P"/>
    <property type="match status" value="1"/>
</dbReference>
<organism evidence="3 4">
    <name type="scientific">Archangium lansingense</name>
    <dbReference type="NCBI Taxonomy" id="2995310"/>
    <lineage>
        <taxon>Bacteria</taxon>
        <taxon>Pseudomonadati</taxon>
        <taxon>Myxococcota</taxon>
        <taxon>Myxococcia</taxon>
        <taxon>Myxococcales</taxon>
        <taxon>Cystobacterineae</taxon>
        <taxon>Archangiaceae</taxon>
        <taxon>Archangium</taxon>
    </lineage>
</organism>
<dbReference type="Pfam" id="PF19077">
    <property type="entry name" value="Big_13"/>
    <property type="match status" value="1"/>
</dbReference>
<dbReference type="SMART" id="SM00948">
    <property type="entry name" value="Proteasome_A_N"/>
    <property type="match status" value="8"/>
</dbReference>
<protein>
    <submittedName>
        <fullName evidence="3">Ig-like domain-containing protein</fullName>
    </submittedName>
</protein>
<proteinExistence type="predicted"/>
<gene>
    <name evidence="3" type="ORF">OV287_03650</name>
</gene>
<dbReference type="PANTHER" id="PTHR45632:SF26">
    <property type="entry name" value="BTB DOMAIN-CONTAINING PROTEIN"/>
    <property type="match status" value="1"/>
</dbReference>
<evidence type="ECO:0000313" key="4">
    <source>
        <dbReference type="Proteomes" id="UP001207654"/>
    </source>
</evidence>
<feature type="domain" description="Proteasome alpha-type subunits" evidence="2">
    <location>
        <begin position="101"/>
        <end position="123"/>
    </location>
</feature>
<dbReference type="EMBL" id="JAPNKA010000001">
    <property type="protein sequence ID" value="MCY1073568.1"/>
    <property type="molecule type" value="Genomic_DNA"/>
</dbReference>
<dbReference type="Gene3D" id="2.60.40.1800">
    <property type="match status" value="2"/>
</dbReference>
<dbReference type="Pfam" id="PF01344">
    <property type="entry name" value="Kelch_1"/>
    <property type="match status" value="4"/>
</dbReference>
<dbReference type="Gene3D" id="2.130.10.80">
    <property type="entry name" value="Galactose oxidase/kelch, beta-propeller"/>
    <property type="match status" value="8"/>
</dbReference>
<dbReference type="Proteomes" id="UP001207654">
    <property type="component" value="Unassembled WGS sequence"/>
</dbReference>
<evidence type="ECO:0000256" key="1">
    <source>
        <dbReference type="SAM" id="MobiDB-lite"/>
    </source>
</evidence>
<dbReference type="InterPro" id="IPR044016">
    <property type="entry name" value="Big_13"/>
</dbReference>
<feature type="domain" description="Proteasome alpha-type subunits" evidence="2">
    <location>
        <begin position="293"/>
        <end position="315"/>
    </location>
</feature>